<evidence type="ECO:0000259" key="1">
    <source>
        <dbReference type="Pfam" id="PF03551"/>
    </source>
</evidence>
<reference evidence="4 6" key="3">
    <citation type="submission" date="2018-06" db="EMBL/GenBank/DDBJ databases">
        <authorList>
            <consortium name="Pathogen Informatics"/>
            <person name="Doyle S."/>
        </authorList>
    </citation>
    <scope>NUCLEOTIDE SEQUENCE [LARGE SCALE GENOMIC DNA]</scope>
    <source>
        <strain evidence="4 6">NCTC13159</strain>
    </source>
</reference>
<reference evidence="5" key="1">
    <citation type="submission" date="2014-12" db="EMBL/GenBank/DDBJ databases">
        <title>Complete Genome Sequencing of Pandoraea pulmonicola DSM 16583.</title>
        <authorList>
            <person name="Chan K.-G."/>
        </authorList>
    </citation>
    <scope>NUCLEOTIDE SEQUENCE [LARGE SCALE GENOMIC DNA]</scope>
    <source>
        <strain evidence="5">DSM 16583</strain>
    </source>
</reference>
<dbReference type="EMBL" id="CP010310">
    <property type="protein sequence ID" value="APD13569.1"/>
    <property type="molecule type" value="Genomic_DNA"/>
</dbReference>
<feature type="domain" description="Transcription regulator PadR C-terminal" evidence="2">
    <location>
        <begin position="117"/>
        <end position="204"/>
    </location>
</feature>
<gene>
    <name evidence="4" type="ORF">NCTC13159_04326</name>
    <name evidence="3" type="ORF">RO07_25555</name>
</gene>
<keyword evidence="5" id="KW-1185">Reference proteome</keyword>
<dbReference type="Proteomes" id="UP000035086">
    <property type="component" value="Chromosome"/>
</dbReference>
<dbReference type="InterPro" id="IPR036388">
    <property type="entry name" value="WH-like_DNA-bd_sf"/>
</dbReference>
<accession>A0AAJ4ZG67</accession>
<dbReference type="Proteomes" id="UP000254589">
    <property type="component" value="Unassembled WGS sequence"/>
</dbReference>
<evidence type="ECO:0000313" key="5">
    <source>
        <dbReference type="Proteomes" id="UP000035086"/>
    </source>
</evidence>
<dbReference type="Gene3D" id="1.10.10.10">
    <property type="entry name" value="Winged helix-like DNA-binding domain superfamily/Winged helix DNA-binding domain"/>
    <property type="match status" value="1"/>
</dbReference>
<dbReference type="InterPro" id="IPR018309">
    <property type="entry name" value="Tscrpt_reg_PadR_C"/>
</dbReference>
<dbReference type="AlphaFoldDB" id="A0AAJ4ZG67"/>
<proteinExistence type="predicted"/>
<dbReference type="Pfam" id="PF03551">
    <property type="entry name" value="PadR"/>
    <property type="match status" value="1"/>
</dbReference>
<evidence type="ECO:0000313" key="6">
    <source>
        <dbReference type="Proteomes" id="UP000254589"/>
    </source>
</evidence>
<organism evidence="4 6">
    <name type="scientific">Pandoraea pulmonicola</name>
    <dbReference type="NCBI Taxonomy" id="93221"/>
    <lineage>
        <taxon>Bacteria</taxon>
        <taxon>Pseudomonadati</taxon>
        <taxon>Pseudomonadota</taxon>
        <taxon>Betaproteobacteria</taxon>
        <taxon>Burkholderiales</taxon>
        <taxon>Burkholderiaceae</taxon>
        <taxon>Pandoraea</taxon>
    </lineage>
</organism>
<dbReference type="SUPFAM" id="SSF46785">
    <property type="entry name" value="Winged helix' DNA-binding domain"/>
    <property type="match status" value="1"/>
</dbReference>
<evidence type="ECO:0000259" key="2">
    <source>
        <dbReference type="Pfam" id="PF10400"/>
    </source>
</evidence>
<dbReference type="InterPro" id="IPR036390">
    <property type="entry name" value="WH_DNA-bd_sf"/>
</dbReference>
<protein>
    <submittedName>
        <fullName evidence="4">Transcriptional regulator, Acidobacterial, PadR-family</fullName>
    </submittedName>
</protein>
<dbReference type="PANTHER" id="PTHR43252">
    <property type="entry name" value="TRANSCRIPTIONAL REGULATOR YQJI"/>
    <property type="match status" value="1"/>
</dbReference>
<dbReference type="Pfam" id="PF10400">
    <property type="entry name" value="Vir_act_alpha_C"/>
    <property type="match status" value="1"/>
</dbReference>
<name>A0AAJ4ZG67_PANPU</name>
<dbReference type="RefSeq" id="WP_052267397.1">
    <property type="nucleotide sequence ID" value="NZ_CP010310.2"/>
</dbReference>
<dbReference type="PANTHER" id="PTHR43252:SF6">
    <property type="entry name" value="NEGATIVE TRANSCRIPTION REGULATOR PADR"/>
    <property type="match status" value="1"/>
</dbReference>
<dbReference type="InterPro" id="IPR005149">
    <property type="entry name" value="Tscrpt_reg_PadR_N"/>
</dbReference>
<evidence type="ECO:0000313" key="4">
    <source>
        <dbReference type="EMBL" id="SUA92788.1"/>
    </source>
</evidence>
<dbReference type="EMBL" id="UGSJ01000001">
    <property type="protein sequence ID" value="SUA92788.1"/>
    <property type="molecule type" value="Genomic_DNA"/>
</dbReference>
<dbReference type="KEGG" id="ppul:RO07_25555"/>
<feature type="domain" description="Transcription regulator PadR N-terminal" evidence="1">
    <location>
        <begin position="32"/>
        <end position="106"/>
    </location>
</feature>
<reference evidence="3" key="2">
    <citation type="submission" date="2016-11" db="EMBL/GenBank/DDBJ databases">
        <title>Complete Genome Sequencing of Pandoraea pulmonicola DSM 16583.</title>
        <authorList>
            <person name="Chan K.-G."/>
        </authorList>
    </citation>
    <scope>NUCLEOTIDE SEQUENCE</scope>
    <source>
        <strain evidence="3">DSM 16583</strain>
    </source>
</reference>
<sequence>MPRKAAASKQVISDADHAATVRAKIPVIGYALLGRLAHQDQTGYELSLLMGPPRNYTWEANHSQIYPVLAVLTEAGYVTFSHVVQESKPNKKIYRITEAGRVALREWVKTAPTHTPTRNEFNLKVASLGLLSAAEAVDVLHRQIEMIEGEIRAISEHLEEAQGRYGVTFPVGADHELFGLYSTITFSREHRVFTLQWYQWMLAEFQRVSGGA</sequence>
<evidence type="ECO:0000313" key="3">
    <source>
        <dbReference type="EMBL" id="APD13569.1"/>
    </source>
</evidence>